<keyword evidence="2" id="KW-1185">Reference proteome</keyword>
<gene>
    <name evidence="1" type="ORF">SLS60_009781</name>
</gene>
<accession>A0ABR3QT76</accession>
<reference evidence="1 2" key="1">
    <citation type="submission" date="2024-02" db="EMBL/GenBank/DDBJ databases">
        <title>De novo assembly and annotation of 12 fungi associated with fruit tree decline syndrome in Ontario, Canada.</title>
        <authorList>
            <person name="Sulman M."/>
            <person name="Ellouze W."/>
            <person name="Ilyukhin E."/>
        </authorList>
    </citation>
    <scope>NUCLEOTIDE SEQUENCE [LARGE SCALE GENOMIC DNA]</scope>
    <source>
        <strain evidence="1 2">M42-189</strain>
    </source>
</reference>
<evidence type="ECO:0000313" key="1">
    <source>
        <dbReference type="EMBL" id="KAL1595094.1"/>
    </source>
</evidence>
<protein>
    <submittedName>
        <fullName evidence="1">Uncharacterized protein</fullName>
    </submittedName>
</protein>
<proteinExistence type="predicted"/>
<name>A0ABR3QT76_9PLEO</name>
<dbReference type="EMBL" id="JAKJXO020000016">
    <property type="protein sequence ID" value="KAL1595094.1"/>
    <property type="molecule type" value="Genomic_DNA"/>
</dbReference>
<sequence length="162" mass="18648">MCFSEKELVWLEPWTGCAKNLVTVLCEYGKDFNVFKKNGGTDTLEAARQHSSEPTATEVHAVRAKFDDFEALNMRIPDRRPSSSQLLYRRLPRRDAFQQQGLRGSFWEENVKTVEIYTVRMSLAVLAKAPHDGQTFCTMGFGGRNAMDIWRNFDPPRLGYYD</sequence>
<comment type="caution">
    <text evidence="1">The sequence shown here is derived from an EMBL/GenBank/DDBJ whole genome shotgun (WGS) entry which is preliminary data.</text>
</comment>
<organism evidence="1 2">
    <name type="scientific">Paraconiothyrium brasiliense</name>
    <dbReference type="NCBI Taxonomy" id="300254"/>
    <lineage>
        <taxon>Eukaryota</taxon>
        <taxon>Fungi</taxon>
        <taxon>Dikarya</taxon>
        <taxon>Ascomycota</taxon>
        <taxon>Pezizomycotina</taxon>
        <taxon>Dothideomycetes</taxon>
        <taxon>Pleosporomycetidae</taxon>
        <taxon>Pleosporales</taxon>
        <taxon>Massarineae</taxon>
        <taxon>Didymosphaeriaceae</taxon>
        <taxon>Paraconiothyrium</taxon>
    </lineage>
</organism>
<evidence type="ECO:0000313" key="2">
    <source>
        <dbReference type="Proteomes" id="UP001521785"/>
    </source>
</evidence>
<dbReference type="Proteomes" id="UP001521785">
    <property type="component" value="Unassembled WGS sequence"/>
</dbReference>